<dbReference type="SUPFAM" id="SSF51905">
    <property type="entry name" value="FAD/NAD(P)-binding domain"/>
    <property type="match status" value="1"/>
</dbReference>
<feature type="chain" id="PRO_5033990061" description="Glucose-methanol-choline oxidoreductase N-terminal domain-containing protein" evidence="7">
    <location>
        <begin position="23"/>
        <end position="592"/>
    </location>
</feature>
<evidence type="ECO:0000256" key="5">
    <source>
        <dbReference type="PIRSR" id="PIRSR000137-2"/>
    </source>
</evidence>
<feature type="binding site" evidence="5">
    <location>
        <begin position="571"/>
        <end position="572"/>
    </location>
    <ligand>
        <name>FAD</name>
        <dbReference type="ChEBI" id="CHEBI:57692"/>
    </ligand>
</feature>
<dbReference type="PIRSF" id="PIRSF000137">
    <property type="entry name" value="Alcohol_oxidase"/>
    <property type="match status" value="1"/>
</dbReference>
<protein>
    <recommendedName>
        <fullName evidence="8 9">Glucose-methanol-choline oxidoreductase N-terminal domain-containing protein</fullName>
    </recommendedName>
</protein>
<feature type="domain" description="Glucose-methanol-choline oxidoreductase N-terminal" evidence="8">
    <location>
        <begin position="114"/>
        <end position="137"/>
    </location>
</feature>
<evidence type="ECO:0000256" key="1">
    <source>
        <dbReference type="ARBA" id="ARBA00001974"/>
    </source>
</evidence>
<comment type="caution">
    <text evidence="10">The sequence shown here is derived from an EMBL/GenBank/DDBJ whole genome shotgun (WGS) entry which is preliminary data.</text>
</comment>
<dbReference type="PROSITE" id="PS00623">
    <property type="entry name" value="GMC_OXRED_1"/>
    <property type="match status" value="1"/>
</dbReference>
<dbReference type="InterPro" id="IPR036188">
    <property type="entry name" value="FAD/NAD-bd_sf"/>
</dbReference>
<name>A0A8H5GZJ9_9AGAR</name>
<keyword evidence="3 6" id="KW-0285">Flavoprotein</keyword>
<dbReference type="Gene3D" id="3.30.560.10">
    <property type="entry name" value="Glucose Oxidase, domain 3"/>
    <property type="match status" value="1"/>
</dbReference>
<dbReference type="AlphaFoldDB" id="A0A8H5GZJ9"/>
<dbReference type="Pfam" id="PF00732">
    <property type="entry name" value="GMC_oxred_N"/>
    <property type="match status" value="1"/>
</dbReference>
<evidence type="ECO:0000256" key="2">
    <source>
        <dbReference type="ARBA" id="ARBA00010790"/>
    </source>
</evidence>
<dbReference type="InterPro" id="IPR012132">
    <property type="entry name" value="GMC_OxRdtase"/>
</dbReference>
<evidence type="ECO:0000313" key="10">
    <source>
        <dbReference type="EMBL" id="KAF5373917.1"/>
    </source>
</evidence>
<dbReference type="OrthoDB" id="269227at2759"/>
<dbReference type="InterPro" id="IPR000172">
    <property type="entry name" value="GMC_OxRdtase_N"/>
</dbReference>
<evidence type="ECO:0000259" key="8">
    <source>
        <dbReference type="PROSITE" id="PS00623"/>
    </source>
</evidence>
<dbReference type="SUPFAM" id="SSF54373">
    <property type="entry name" value="FAD-linked reductases, C-terminal domain"/>
    <property type="match status" value="1"/>
</dbReference>
<keyword evidence="4 5" id="KW-0274">FAD</keyword>
<accession>A0A8H5GZJ9</accession>
<evidence type="ECO:0000259" key="9">
    <source>
        <dbReference type="PROSITE" id="PS00624"/>
    </source>
</evidence>
<evidence type="ECO:0000256" key="4">
    <source>
        <dbReference type="ARBA" id="ARBA00022827"/>
    </source>
</evidence>
<dbReference type="PANTHER" id="PTHR11552:SF147">
    <property type="entry name" value="CHOLINE DEHYDROGENASE, MITOCHONDRIAL"/>
    <property type="match status" value="1"/>
</dbReference>
<comment type="cofactor">
    <cofactor evidence="1 5">
        <name>FAD</name>
        <dbReference type="ChEBI" id="CHEBI:57692"/>
    </cofactor>
</comment>
<dbReference type="GO" id="GO:0050660">
    <property type="term" value="F:flavin adenine dinucleotide binding"/>
    <property type="evidence" value="ECO:0007669"/>
    <property type="project" value="InterPro"/>
</dbReference>
<dbReference type="PROSITE" id="PS00624">
    <property type="entry name" value="GMC_OXRED_2"/>
    <property type="match status" value="1"/>
</dbReference>
<dbReference type="Proteomes" id="UP000559256">
    <property type="component" value="Unassembled WGS sequence"/>
</dbReference>
<dbReference type="GO" id="GO:0016614">
    <property type="term" value="F:oxidoreductase activity, acting on CH-OH group of donors"/>
    <property type="evidence" value="ECO:0007669"/>
    <property type="project" value="InterPro"/>
</dbReference>
<evidence type="ECO:0000256" key="6">
    <source>
        <dbReference type="RuleBase" id="RU003968"/>
    </source>
</evidence>
<dbReference type="InterPro" id="IPR007867">
    <property type="entry name" value="GMC_OxRtase_C"/>
</dbReference>
<feature type="signal peptide" evidence="7">
    <location>
        <begin position="1"/>
        <end position="22"/>
    </location>
</feature>
<sequence length="592" mass="63950">MQPSYLPFILLSLHLSTSLAAATRIVEKAEDPELPTRDFDFIVIGGGTAGNVVASRLSENPNVSVLVLEAGGSNEGILDSLVPAFFPRLSGSVHDWNYTSQIGIGDRISTWRAGRILGGTSSINGMAYTRGSSEDWDRYADHTQDPGWSWDNIQPYIRKNEQFTQPADHHNITGQFDPTAHGFEGATSVCLPGFIREIDELTINTSLDSEEFPFNLDCNAGNELGICWVQSTILNGERSSSATAYLAPSIMNRRPNLHVLFNAQATRILPRNASDDEQVQFEGVEFTQDGGATLQTVRGTKEIIISAGSIGSPKLLLSSGIGDSNVLSNLGITPLHDLPSVGRNLSEQPMVPFAFLVNSSDPAGPTPELLEQWNDTKTGALVVPALTTIAFERVPEDAEIFGSEVDPSAGPNTPHYQIGFTGGFTAALFGQPSNITGFIPSVVTPVSRGVVELNSSNPLDYPNIHLNLLSSDFDRVALRYAFRSIQRLAASQPFQDAKYIIAPIANLTTDEQIDAYIDENLIQANHATGTNSMSPKDADWGVVDPDLRLKGVKGVRVVDASVLPFVPSASPQAPVYIFAERGADMIKALWNL</sequence>
<evidence type="ECO:0000256" key="7">
    <source>
        <dbReference type="SAM" id="SignalP"/>
    </source>
</evidence>
<feature type="binding site" evidence="5">
    <location>
        <position position="120"/>
    </location>
    <ligand>
        <name>FAD</name>
        <dbReference type="ChEBI" id="CHEBI:57692"/>
    </ligand>
</feature>
<dbReference type="EMBL" id="JAACJM010000003">
    <property type="protein sequence ID" value="KAF5373917.1"/>
    <property type="molecule type" value="Genomic_DNA"/>
</dbReference>
<feature type="domain" description="Glucose-methanol-choline oxidoreductase N-terminal" evidence="9">
    <location>
        <begin position="308"/>
        <end position="322"/>
    </location>
</feature>
<keyword evidence="7" id="KW-0732">Signal</keyword>
<dbReference type="Pfam" id="PF05199">
    <property type="entry name" value="GMC_oxred_C"/>
    <property type="match status" value="1"/>
</dbReference>
<gene>
    <name evidence="10" type="ORF">D9758_000699</name>
</gene>
<dbReference type="PANTHER" id="PTHR11552">
    <property type="entry name" value="GLUCOSE-METHANOL-CHOLINE GMC OXIDOREDUCTASE"/>
    <property type="match status" value="1"/>
</dbReference>
<reference evidence="10 11" key="1">
    <citation type="journal article" date="2020" name="ISME J.">
        <title>Uncovering the hidden diversity of litter-decomposition mechanisms in mushroom-forming fungi.</title>
        <authorList>
            <person name="Floudas D."/>
            <person name="Bentzer J."/>
            <person name="Ahren D."/>
            <person name="Johansson T."/>
            <person name="Persson P."/>
            <person name="Tunlid A."/>
        </authorList>
    </citation>
    <scope>NUCLEOTIDE SEQUENCE [LARGE SCALE GENOMIC DNA]</scope>
    <source>
        <strain evidence="10 11">CBS 291.85</strain>
    </source>
</reference>
<proteinExistence type="inferred from homology"/>
<organism evidence="10 11">
    <name type="scientific">Tetrapyrgos nigripes</name>
    <dbReference type="NCBI Taxonomy" id="182062"/>
    <lineage>
        <taxon>Eukaryota</taxon>
        <taxon>Fungi</taxon>
        <taxon>Dikarya</taxon>
        <taxon>Basidiomycota</taxon>
        <taxon>Agaricomycotina</taxon>
        <taxon>Agaricomycetes</taxon>
        <taxon>Agaricomycetidae</taxon>
        <taxon>Agaricales</taxon>
        <taxon>Marasmiineae</taxon>
        <taxon>Marasmiaceae</taxon>
        <taxon>Tetrapyrgos</taxon>
    </lineage>
</organism>
<dbReference type="Gene3D" id="3.50.50.60">
    <property type="entry name" value="FAD/NAD(P)-binding domain"/>
    <property type="match status" value="1"/>
</dbReference>
<keyword evidence="11" id="KW-1185">Reference proteome</keyword>
<evidence type="ECO:0000256" key="3">
    <source>
        <dbReference type="ARBA" id="ARBA00022630"/>
    </source>
</evidence>
<comment type="similarity">
    <text evidence="2 6">Belongs to the GMC oxidoreductase family.</text>
</comment>
<evidence type="ECO:0000313" key="11">
    <source>
        <dbReference type="Proteomes" id="UP000559256"/>
    </source>
</evidence>